<evidence type="ECO:0000259" key="5">
    <source>
        <dbReference type="Pfam" id="PF00447"/>
    </source>
</evidence>
<dbReference type="InterPro" id="IPR036388">
    <property type="entry name" value="WH-like_DNA-bd_sf"/>
</dbReference>
<dbReference type="Pfam" id="PF00447">
    <property type="entry name" value="HSF_DNA-bind"/>
    <property type="match status" value="1"/>
</dbReference>
<dbReference type="EMBL" id="VULB01007811">
    <property type="protein sequence ID" value="KAF1488182.1"/>
    <property type="molecule type" value="Genomic_DNA"/>
</dbReference>
<proteinExistence type="inferred from homology"/>
<comment type="caution">
    <text evidence="6">The sequence shown here is derived from an EMBL/GenBank/DDBJ whole genome shotgun (WGS) entry which is preliminary data.</text>
</comment>
<keyword evidence="3" id="KW-0238">DNA-binding</keyword>
<comment type="similarity">
    <text evidence="2">Belongs to the HSF family.</text>
</comment>
<accession>A0A8S9EQE6</accession>
<name>A0A8S9EQE6_EUDMI</name>
<sequence>DLSFLKQLWKTACSDEFQSIRWVDDGVFVAMNEEMFKREELARRVPGRVFELESTESFHHQLDLHGLRKLPEASDSSDSGNEFPVEAAAPRKLLHFYYSPNFKRDHPQVLATCKPR</sequence>
<keyword evidence="4" id="KW-0539">Nucleus</keyword>
<feature type="domain" description="HSF-type DNA-binding" evidence="5">
    <location>
        <begin position="4"/>
        <end position="114"/>
    </location>
</feature>
<dbReference type="SUPFAM" id="SSF46785">
    <property type="entry name" value="Winged helix' DNA-binding domain"/>
    <property type="match status" value="1"/>
</dbReference>
<evidence type="ECO:0000256" key="4">
    <source>
        <dbReference type="ARBA" id="ARBA00023242"/>
    </source>
</evidence>
<evidence type="ECO:0000313" key="7">
    <source>
        <dbReference type="Proteomes" id="UP000818537"/>
    </source>
</evidence>
<comment type="subcellular location">
    <subcellularLocation>
        <location evidence="1">Nucleus</location>
    </subcellularLocation>
</comment>
<dbReference type="InterPro" id="IPR000232">
    <property type="entry name" value="HSF_DNA-bd"/>
</dbReference>
<evidence type="ECO:0000256" key="1">
    <source>
        <dbReference type="ARBA" id="ARBA00004123"/>
    </source>
</evidence>
<reference evidence="6" key="1">
    <citation type="journal article" date="2019" name="Gigascience">
        <title>High-coverage genomes to elucidate the evolution of penguins.</title>
        <authorList>
            <person name="Pan H."/>
            <person name="Cole T.L."/>
            <person name="Bi X."/>
            <person name="Fang M."/>
            <person name="Zhou C."/>
            <person name="Yang Z."/>
            <person name="Ksepka D.T."/>
            <person name="Hart T."/>
            <person name="Bouzat J.L."/>
            <person name="Argilla L.S."/>
            <person name="Bertelsen M.F."/>
            <person name="Boersma P.D."/>
            <person name="Bost C.A."/>
            <person name="Cherel Y."/>
            <person name="Dann P."/>
            <person name="Fiddaman S.R."/>
            <person name="Howard P."/>
            <person name="Labuschagne K."/>
            <person name="Mattern T."/>
            <person name="Miller G."/>
            <person name="Parker P."/>
            <person name="Phillips R.A."/>
            <person name="Quillfeldt P."/>
            <person name="Ryan P.G."/>
            <person name="Taylor H."/>
            <person name="Thompson D.R."/>
            <person name="Young M.J."/>
            <person name="Ellegaard M.R."/>
            <person name="Gilbert M.T.P."/>
            <person name="Sinding M.S."/>
            <person name="Pacheco G."/>
            <person name="Shepherd L.D."/>
            <person name="Tennyson A.J.D."/>
            <person name="Grosser S."/>
            <person name="Kay E."/>
            <person name="Nupen L.J."/>
            <person name="Ellenberg U."/>
            <person name="Houston D.M."/>
            <person name="Reeve A.H."/>
            <person name="Johnson K."/>
            <person name="Masello J.F."/>
            <person name="Stracke T."/>
            <person name="McKinlay B."/>
            <person name="Borboroglu P.G."/>
            <person name="Zhang D.X."/>
            <person name="Zhang G."/>
        </authorList>
    </citation>
    <scope>NUCLEOTIDE SEQUENCE</scope>
    <source>
        <strain evidence="6">10/9/18-1</strain>
    </source>
</reference>
<dbReference type="Gene3D" id="1.10.10.10">
    <property type="entry name" value="Winged helix-like DNA-binding domain superfamily/Winged helix DNA-binding domain"/>
    <property type="match status" value="1"/>
</dbReference>
<protein>
    <submittedName>
        <fullName evidence="6">Heat shock transcription factor, Y-linked</fullName>
    </submittedName>
</protein>
<evidence type="ECO:0000256" key="2">
    <source>
        <dbReference type="ARBA" id="ARBA00006403"/>
    </source>
</evidence>
<feature type="non-terminal residue" evidence="6">
    <location>
        <position position="1"/>
    </location>
</feature>
<dbReference type="GO" id="GO:0003700">
    <property type="term" value="F:DNA-binding transcription factor activity"/>
    <property type="evidence" value="ECO:0007669"/>
    <property type="project" value="InterPro"/>
</dbReference>
<evidence type="ECO:0000313" key="6">
    <source>
        <dbReference type="EMBL" id="KAF1488182.1"/>
    </source>
</evidence>
<dbReference type="GO" id="GO:0005634">
    <property type="term" value="C:nucleus"/>
    <property type="evidence" value="ECO:0007669"/>
    <property type="project" value="UniProtKB-SubCell"/>
</dbReference>
<organism evidence="6 7">
    <name type="scientific">Eudyptula minor novaehollandiae</name>
    <name type="common">Australian little penguin</name>
    <dbReference type="NCBI Taxonomy" id="2052820"/>
    <lineage>
        <taxon>Eukaryota</taxon>
        <taxon>Metazoa</taxon>
        <taxon>Chordata</taxon>
        <taxon>Craniata</taxon>
        <taxon>Vertebrata</taxon>
        <taxon>Euteleostomi</taxon>
        <taxon>Archelosauria</taxon>
        <taxon>Archosauria</taxon>
        <taxon>Dinosauria</taxon>
        <taxon>Saurischia</taxon>
        <taxon>Theropoda</taxon>
        <taxon>Coelurosauria</taxon>
        <taxon>Aves</taxon>
        <taxon>Neognathae</taxon>
        <taxon>Neoaves</taxon>
        <taxon>Aequornithes</taxon>
        <taxon>Sphenisciformes</taxon>
        <taxon>Spheniscidae</taxon>
        <taxon>Eudyptula</taxon>
    </lineage>
</organism>
<dbReference type="Proteomes" id="UP000818537">
    <property type="component" value="Unassembled WGS sequence"/>
</dbReference>
<evidence type="ECO:0000256" key="3">
    <source>
        <dbReference type="ARBA" id="ARBA00023125"/>
    </source>
</evidence>
<dbReference type="InterPro" id="IPR036390">
    <property type="entry name" value="WH_DNA-bd_sf"/>
</dbReference>
<feature type="non-terminal residue" evidence="6">
    <location>
        <position position="116"/>
    </location>
</feature>
<keyword evidence="6" id="KW-0346">Stress response</keyword>
<dbReference type="AlphaFoldDB" id="A0A8S9EQE6"/>
<dbReference type="GO" id="GO:0043565">
    <property type="term" value="F:sequence-specific DNA binding"/>
    <property type="evidence" value="ECO:0007669"/>
    <property type="project" value="InterPro"/>
</dbReference>
<gene>
    <name evidence="6" type="primary">HSFY1_3</name>
    <name evidence="6" type="ORF">FQV18_0014742</name>
</gene>